<evidence type="ECO:0000313" key="8">
    <source>
        <dbReference type="EMBL" id="PKI64720.1"/>
    </source>
</evidence>
<dbReference type="STRING" id="22663.A0A218WJ43"/>
<proteinExistence type="inferred from homology"/>
<keyword evidence="6" id="KW-0503">Monooxygenase</keyword>
<keyword evidence="2 6" id="KW-0285">Flavoprotein</keyword>
<dbReference type="PIRSF" id="PIRSF000332">
    <property type="entry name" value="FMO"/>
    <property type="match status" value="1"/>
</dbReference>
<dbReference type="EMBL" id="PGOL01000797">
    <property type="protein sequence ID" value="PKI64720.1"/>
    <property type="molecule type" value="Genomic_DNA"/>
</dbReference>
<evidence type="ECO:0000256" key="1">
    <source>
        <dbReference type="ARBA" id="ARBA00009183"/>
    </source>
</evidence>
<keyword evidence="4" id="KW-0521">NADP</keyword>
<evidence type="ECO:0000313" key="9">
    <source>
        <dbReference type="Proteomes" id="UP000197138"/>
    </source>
</evidence>
<keyword evidence="5 6" id="KW-0560">Oxidoreductase</keyword>
<dbReference type="Pfam" id="PF00743">
    <property type="entry name" value="FMO-like"/>
    <property type="match status" value="1"/>
</dbReference>
<dbReference type="InterPro" id="IPR036188">
    <property type="entry name" value="FAD/NAD-bd_sf"/>
</dbReference>
<dbReference type="GO" id="GO:0050660">
    <property type="term" value="F:flavin adenine dinucleotide binding"/>
    <property type="evidence" value="ECO:0007669"/>
    <property type="project" value="InterPro"/>
</dbReference>
<evidence type="ECO:0000256" key="2">
    <source>
        <dbReference type="ARBA" id="ARBA00022630"/>
    </source>
</evidence>
<sequence length="524" mass="59611">MERRVVIVGAGVSGLLACKYTIEKGFNPIVFEAESSVGGVWLTHTIKSTKLQNTRPGYRFSDFDWPSPPEGDDGFPTHTEVLEYIKAYAWNFELLPHIRLNCQVTGIQYLGETVEEMEAWDRWGGTGTAFGSAGRWHVSVHNKETDSMEVHQAEFVILCIGRFSGLPNIPELPPEKSIERFRGKVLHSMEYSALDDSMAAELIKGKRITIVGSEKSAVDIAAECADANGVEYPCTMIQRTPHWFLPDVFLWGVHIGYIYCNRFAELLVHKPSESFLHSLFATLLSPLKWGISKFSESYLRWKLPLKKYGMIPSHSFLEEVSSCTISMLPKNFYDKVEKGSIVLKRSRGFGFVEEGIILEGEDQPIRADFVILATGYKGDQKLVNMFESPIFQKYIARSPTSTVPLYRQTIHPRIPRLAIIGYAEGLSNLPLFEIRCQWLAQFLDGKFDLPSIKEMEKDVKVWENHMKQYAGRNFWRSCIGVSNIWANDQLCRDMGCNPRRKNGFLAEWFQPYGTTDYVGLASEY</sequence>
<dbReference type="FunFam" id="3.50.50.60:FF:000403">
    <property type="entry name" value="Flavin-containing monooxygenase"/>
    <property type="match status" value="1"/>
</dbReference>
<dbReference type="Gene3D" id="3.50.50.60">
    <property type="entry name" value="FAD/NAD(P)-binding domain"/>
    <property type="match status" value="2"/>
</dbReference>
<protein>
    <recommendedName>
        <fullName evidence="6">Flavin-containing monooxygenase</fullName>
        <ecNumber evidence="6">1.-.-.-</ecNumber>
    </recommendedName>
</protein>
<evidence type="ECO:0000256" key="6">
    <source>
        <dbReference type="RuleBase" id="RU361177"/>
    </source>
</evidence>
<evidence type="ECO:0000256" key="5">
    <source>
        <dbReference type="ARBA" id="ARBA00023002"/>
    </source>
</evidence>
<dbReference type="GeneID" id="116194918"/>
<evidence type="ECO:0000313" key="10">
    <source>
        <dbReference type="Proteomes" id="UP000233551"/>
    </source>
</evidence>
<dbReference type="EC" id="1.-.-.-" evidence="6"/>
<accession>A0A218WJ43</accession>
<reference evidence="8 10" key="3">
    <citation type="submission" date="2017-11" db="EMBL/GenBank/DDBJ databases">
        <title>De-novo sequencing of pomegranate (Punica granatum L.) genome.</title>
        <authorList>
            <person name="Akparov Z."/>
            <person name="Amiraslanov A."/>
            <person name="Hajiyeva S."/>
            <person name="Abbasov M."/>
            <person name="Kaur K."/>
            <person name="Hamwieh A."/>
            <person name="Solovyev V."/>
            <person name="Salamov A."/>
            <person name="Braich B."/>
            <person name="Kosarev P."/>
            <person name="Mahmoud A."/>
            <person name="Hajiyev E."/>
            <person name="Babayeva S."/>
            <person name="Izzatullayeva V."/>
            <person name="Mammadov A."/>
            <person name="Mammadov A."/>
            <person name="Sharifova S."/>
            <person name="Ojaghi J."/>
            <person name="Eynullazada K."/>
            <person name="Bayramov B."/>
            <person name="Abdulazimova A."/>
            <person name="Shahmuradov I."/>
        </authorList>
    </citation>
    <scope>NUCLEOTIDE SEQUENCE [LARGE SCALE GENOMIC DNA]</scope>
    <source>
        <strain evidence="8">AG2017</strain>
        <strain evidence="10">cv. AG2017</strain>
        <tissue evidence="8">Leaf</tissue>
    </source>
</reference>
<dbReference type="FunFam" id="3.50.50.60:FF:000169">
    <property type="entry name" value="Flavin-containing monooxygenase"/>
    <property type="match status" value="1"/>
</dbReference>
<dbReference type="PROSITE" id="PS51257">
    <property type="entry name" value="PROKAR_LIPOPROTEIN"/>
    <property type="match status" value="1"/>
</dbReference>
<dbReference type="AlphaFoldDB" id="A0A218WJ43"/>
<reference evidence="9" key="1">
    <citation type="journal article" date="2017" name="Plant J.">
        <title>The pomegranate (Punica granatum L.) genome and the genomics of punicalagin biosynthesis.</title>
        <authorList>
            <person name="Qin G."/>
            <person name="Xu C."/>
            <person name="Ming R."/>
            <person name="Tang H."/>
            <person name="Guyot R."/>
            <person name="Kramer E.M."/>
            <person name="Hu Y."/>
            <person name="Yi X."/>
            <person name="Qi Y."/>
            <person name="Xu X."/>
            <person name="Gao Z."/>
            <person name="Pan H."/>
            <person name="Jian J."/>
            <person name="Tian Y."/>
            <person name="Yue Z."/>
            <person name="Xu Y."/>
        </authorList>
    </citation>
    <scope>NUCLEOTIDE SEQUENCE [LARGE SCALE GENOMIC DNA]</scope>
    <source>
        <strain evidence="9">cv. Dabenzi</strain>
    </source>
</reference>
<organism evidence="7 9">
    <name type="scientific">Punica granatum</name>
    <name type="common">Pomegranate</name>
    <dbReference type="NCBI Taxonomy" id="22663"/>
    <lineage>
        <taxon>Eukaryota</taxon>
        <taxon>Viridiplantae</taxon>
        <taxon>Streptophyta</taxon>
        <taxon>Embryophyta</taxon>
        <taxon>Tracheophyta</taxon>
        <taxon>Spermatophyta</taxon>
        <taxon>Magnoliopsida</taxon>
        <taxon>eudicotyledons</taxon>
        <taxon>Gunneridae</taxon>
        <taxon>Pentapetalae</taxon>
        <taxon>rosids</taxon>
        <taxon>malvids</taxon>
        <taxon>Myrtales</taxon>
        <taxon>Lythraceae</taxon>
        <taxon>Punica</taxon>
    </lineage>
</organism>
<dbReference type="GO" id="GO:0004499">
    <property type="term" value="F:N,N-dimethylaniline monooxygenase activity"/>
    <property type="evidence" value="ECO:0007669"/>
    <property type="project" value="InterPro"/>
</dbReference>
<comment type="similarity">
    <text evidence="1 6">Belongs to the FMO family.</text>
</comment>
<reference evidence="7" key="2">
    <citation type="submission" date="2017-06" db="EMBL/GenBank/DDBJ databases">
        <title>The pomegranate genome and the genomics of punicalagin biosynthesis.</title>
        <authorList>
            <person name="Xu C."/>
        </authorList>
    </citation>
    <scope>NUCLEOTIDE SEQUENCE [LARGE SCALE GENOMIC DNA]</scope>
    <source>
        <tissue evidence="7">Fresh leaf</tissue>
    </source>
</reference>
<dbReference type="OrthoDB" id="66881at2759"/>
<evidence type="ECO:0000313" key="7">
    <source>
        <dbReference type="EMBL" id="OWM72864.1"/>
    </source>
</evidence>
<comment type="caution">
    <text evidence="7">The sequence shown here is derived from an EMBL/GenBank/DDBJ whole genome shotgun (WGS) entry which is preliminary data.</text>
</comment>
<dbReference type="InterPro" id="IPR020946">
    <property type="entry name" value="Flavin_mOase-like"/>
</dbReference>
<dbReference type="SUPFAM" id="SSF51905">
    <property type="entry name" value="FAD/NAD(P)-binding domain"/>
    <property type="match status" value="2"/>
</dbReference>
<dbReference type="Proteomes" id="UP000197138">
    <property type="component" value="Unassembled WGS sequence"/>
</dbReference>
<keyword evidence="3 6" id="KW-0274">FAD</keyword>
<dbReference type="InterPro" id="IPR050346">
    <property type="entry name" value="FMO-like"/>
</dbReference>
<dbReference type="GO" id="GO:0050661">
    <property type="term" value="F:NADP binding"/>
    <property type="evidence" value="ECO:0007669"/>
    <property type="project" value="InterPro"/>
</dbReference>
<dbReference type="PANTHER" id="PTHR23023">
    <property type="entry name" value="DIMETHYLANILINE MONOOXYGENASE"/>
    <property type="match status" value="1"/>
</dbReference>
<keyword evidence="10" id="KW-1185">Reference proteome</keyword>
<dbReference type="EMBL" id="MTKT01003978">
    <property type="protein sequence ID" value="OWM72864.1"/>
    <property type="molecule type" value="Genomic_DNA"/>
</dbReference>
<evidence type="ECO:0000256" key="4">
    <source>
        <dbReference type="ARBA" id="ARBA00022857"/>
    </source>
</evidence>
<comment type="cofactor">
    <cofactor evidence="6">
        <name>FAD</name>
        <dbReference type="ChEBI" id="CHEBI:57692"/>
    </cofactor>
</comment>
<name>A0A218WJ43_PUNGR</name>
<evidence type="ECO:0000256" key="3">
    <source>
        <dbReference type="ARBA" id="ARBA00022827"/>
    </source>
</evidence>
<dbReference type="Proteomes" id="UP000233551">
    <property type="component" value="Unassembled WGS sequence"/>
</dbReference>
<dbReference type="InterPro" id="IPR000960">
    <property type="entry name" value="Flavin_mOase"/>
</dbReference>
<gene>
    <name evidence="7" type="ORF">CDL15_Pgr021170</name>
    <name evidence="8" type="ORF">CRG98_014936</name>
</gene>